<dbReference type="InterPro" id="IPR043562">
    <property type="entry name" value="RAX/RAX2"/>
</dbReference>
<dbReference type="InterPro" id="IPR009057">
    <property type="entry name" value="Homeodomain-like_sf"/>
</dbReference>
<evidence type="ECO:0000313" key="9">
    <source>
        <dbReference type="Proteomes" id="UP000230066"/>
    </source>
</evidence>
<feature type="DNA-binding region" description="Homeobox" evidence="5">
    <location>
        <begin position="109"/>
        <end position="168"/>
    </location>
</feature>
<evidence type="ECO:0000256" key="2">
    <source>
        <dbReference type="ARBA" id="ARBA00023125"/>
    </source>
</evidence>
<dbReference type="GO" id="GO:0005634">
    <property type="term" value="C:nucleus"/>
    <property type="evidence" value="ECO:0007669"/>
    <property type="project" value="UniProtKB-SubCell"/>
</dbReference>
<reference evidence="8" key="1">
    <citation type="submission" date="2019-03" db="EMBL/GenBank/DDBJ databases">
        <title>Improved annotation for the trematode Fasciola hepatica.</title>
        <authorList>
            <person name="Choi Y.-J."/>
            <person name="Martin J."/>
            <person name="Mitreva M."/>
        </authorList>
    </citation>
    <scope>NUCLEOTIDE SEQUENCE [LARGE SCALE GENOMIC DNA]</scope>
</reference>
<dbReference type="Pfam" id="PF00046">
    <property type="entry name" value="Homeodomain"/>
    <property type="match status" value="1"/>
</dbReference>
<dbReference type="PROSITE" id="PS50071">
    <property type="entry name" value="HOMEOBOX_2"/>
    <property type="match status" value="1"/>
</dbReference>
<keyword evidence="9" id="KW-1185">Reference proteome</keyword>
<evidence type="ECO:0000256" key="4">
    <source>
        <dbReference type="ARBA" id="ARBA00023242"/>
    </source>
</evidence>
<dbReference type="PANTHER" id="PTHR46271:SF4">
    <property type="entry name" value="HOMEOBOX PROTEIN, PUTATIVE-RELATED"/>
    <property type="match status" value="1"/>
</dbReference>
<protein>
    <submittedName>
        <fullName evidence="8">Retinal homeobox protein Rx2</fullName>
    </submittedName>
</protein>
<keyword evidence="2 5" id="KW-0238">DNA-binding</keyword>
<evidence type="ECO:0000259" key="7">
    <source>
        <dbReference type="PROSITE" id="PS50071"/>
    </source>
</evidence>
<dbReference type="EMBL" id="JXXN02000446">
    <property type="protein sequence ID" value="THD27361.1"/>
    <property type="molecule type" value="Genomic_DNA"/>
</dbReference>
<comment type="subcellular location">
    <subcellularLocation>
        <location evidence="1 5 6">Nucleus</location>
    </subcellularLocation>
</comment>
<dbReference type="Gene3D" id="1.10.10.60">
    <property type="entry name" value="Homeodomain-like"/>
    <property type="match status" value="1"/>
</dbReference>
<comment type="caution">
    <text evidence="8">The sequence shown here is derived from an EMBL/GenBank/DDBJ whole genome shotgun (WGS) entry which is preliminary data.</text>
</comment>
<dbReference type="PROSITE" id="PS00027">
    <property type="entry name" value="HOMEOBOX_1"/>
    <property type="match status" value="1"/>
</dbReference>
<dbReference type="GO" id="GO:0045944">
    <property type="term" value="P:positive regulation of transcription by RNA polymerase II"/>
    <property type="evidence" value="ECO:0007669"/>
    <property type="project" value="InterPro"/>
</dbReference>
<dbReference type="AlphaFoldDB" id="A0A4E0RL97"/>
<proteinExistence type="predicted"/>
<dbReference type="FunFam" id="1.10.10.60:FF:000679">
    <property type="entry name" value="Homeobox protein aristaless"/>
    <property type="match status" value="1"/>
</dbReference>
<evidence type="ECO:0000256" key="6">
    <source>
        <dbReference type="RuleBase" id="RU000682"/>
    </source>
</evidence>
<dbReference type="SUPFAM" id="SSF46689">
    <property type="entry name" value="Homeodomain-like"/>
    <property type="match status" value="1"/>
</dbReference>
<keyword evidence="3 5" id="KW-0371">Homeobox</keyword>
<evidence type="ECO:0000256" key="1">
    <source>
        <dbReference type="ARBA" id="ARBA00004123"/>
    </source>
</evidence>
<dbReference type="GO" id="GO:0000981">
    <property type="term" value="F:DNA-binding transcription factor activity, RNA polymerase II-specific"/>
    <property type="evidence" value="ECO:0007669"/>
    <property type="project" value="InterPro"/>
</dbReference>
<evidence type="ECO:0000313" key="8">
    <source>
        <dbReference type="EMBL" id="THD27361.1"/>
    </source>
</evidence>
<evidence type="ECO:0000256" key="5">
    <source>
        <dbReference type="PROSITE-ProRule" id="PRU00108"/>
    </source>
</evidence>
<dbReference type="SMART" id="SM00389">
    <property type="entry name" value="HOX"/>
    <property type="match status" value="1"/>
</dbReference>
<dbReference type="InterPro" id="IPR017970">
    <property type="entry name" value="Homeobox_CS"/>
</dbReference>
<dbReference type="PANTHER" id="PTHR46271">
    <property type="entry name" value="HOMEOBOX PROTEIN, PUTATIVE-RELATED"/>
    <property type="match status" value="1"/>
</dbReference>
<accession>A0A4E0RL97</accession>
<evidence type="ECO:0000256" key="3">
    <source>
        <dbReference type="ARBA" id="ARBA00023155"/>
    </source>
</evidence>
<feature type="domain" description="Homeobox" evidence="7">
    <location>
        <begin position="107"/>
        <end position="167"/>
    </location>
</feature>
<organism evidence="8 9">
    <name type="scientific">Fasciola hepatica</name>
    <name type="common">Liver fluke</name>
    <dbReference type="NCBI Taxonomy" id="6192"/>
    <lineage>
        <taxon>Eukaryota</taxon>
        <taxon>Metazoa</taxon>
        <taxon>Spiralia</taxon>
        <taxon>Lophotrochozoa</taxon>
        <taxon>Platyhelminthes</taxon>
        <taxon>Trematoda</taxon>
        <taxon>Digenea</taxon>
        <taxon>Plagiorchiida</taxon>
        <taxon>Echinostomata</taxon>
        <taxon>Echinostomatoidea</taxon>
        <taxon>Fasciolidae</taxon>
        <taxon>Fasciola</taxon>
    </lineage>
</organism>
<dbReference type="InterPro" id="IPR001356">
    <property type="entry name" value="HD"/>
</dbReference>
<sequence length="301" mass="34591">MVMDANRIRFGSDQACWSPAIRIPEESLVYHKKIPISGTQNQIWITSDQSGGEDGMPLESGDQNSPCIQHTQTNSGSKQVKNTIKVKYEKHQATADQSITKGDRITRKHRRNRTTFTTFQLHELERAFEHSHYPDVVYREQLAQKIRLPEVRIQVWFQNRRAKWRRQERQEADIHSRNLQEALPFLRRPAVIHDGIPSLPFGFADRSPGSAVHKTSEDMPDFSASPANILTKRVQRGGHGASLSCKLSIPDCDDHQSQSDRVWNQSEWAKTFPQSSKFHSILRKIKRQVPADSPWILQQPT</sequence>
<keyword evidence="4 5" id="KW-0539">Nucleus</keyword>
<dbReference type="GO" id="GO:0000978">
    <property type="term" value="F:RNA polymerase II cis-regulatory region sequence-specific DNA binding"/>
    <property type="evidence" value="ECO:0007669"/>
    <property type="project" value="TreeGrafter"/>
</dbReference>
<name>A0A4E0RL97_FASHE</name>
<gene>
    <name evidence="8" type="ORF">D915_001808</name>
</gene>
<dbReference type="CDD" id="cd00086">
    <property type="entry name" value="homeodomain"/>
    <property type="match status" value="1"/>
</dbReference>
<dbReference type="Proteomes" id="UP000230066">
    <property type="component" value="Unassembled WGS sequence"/>
</dbReference>